<dbReference type="KEGG" id="mbe:MBM_06564"/>
<keyword evidence="3" id="KW-1185">Reference proteome</keyword>
<dbReference type="AlphaFoldDB" id="K1X3P2"/>
<dbReference type="PANTHER" id="PTHR28254:SF1">
    <property type="entry name" value="CYTOCHROME B-C1 COMPLEX SUBUNIT 10, MITOCHONDRIAL"/>
    <property type="match status" value="1"/>
</dbReference>
<feature type="transmembrane region" description="Helical" evidence="1">
    <location>
        <begin position="48"/>
        <end position="68"/>
    </location>
</feature>
<reference evidence="2 3" key="1">
    <citation type="journal article" date="2012" name="BMC Genomics">
        <title>Sequencing the genome of Marssonina brunnea reveals fungus-poplar co-evolution.</title>
        <authorList>
            <person name="Zhu S."/>
            <person name="Cao Y.-Z."/>
            <person name="Jiang C."/>
            <person name="Tan B.-Y."/>
            <person name="Wang Z."/>
            <person name="Feng S."/>
            <person name="Zhang L."/>
            <person name="Su X.-H."/>
            <person name="Brejova B."/>
            <person name="Vinar T."/>
            <person name="Xu M."/>
            <person name="Wang M.-X."/>
            <person name="Zhang S.-G."/>
            <person name="Huang M.-R."/>
            <person name="Wu R."/>
            <person name="Zhou Y."/>
        </authorList>
    </citation>
    <scope>NUCLEOTIDE SEQUENCE [LARGE SCALE GENOMIC DNA]</scope>
    <source>
        <strain evidence="2 3">MB_m1</strain>
    </source>
</reference>
<gene>
    <name evidence="2" type="ORF">MBM_06564</name>
</gene>
<dbReference type="GO" id="GO:0016740">
    <property type="term" value="F:transferase activity"/>
    <property type="evidence" value="ECO:0007669"/>
    <property type="project" value="UniProtKB-KW"/>
</dbReference>
<keyword evidence="1" id="KW-0472">Membrane</keyword>
<dbReference type="EMBL" id="JH921442">
    <property type="protein sequence ID" value="EKD15348.1"/>
    <property type="molecule type" value="Genomic_DNA"/>
</dbReference>
<dbReference type="Proteomes" id="UP000006753">
    <property type="component" value="Unassembled WGS sequence"/>
</dbReference>
<dbReference type="STRING" id="1072389.K1X3P2"/>
<name>K1X3P2_MARBU</name>
<dbReference type="Pfam" id="PF09796">
    <property type="entry name" value="QCR10"/>
    <property type="match status" value="1"/>
</dbReference>
<dbReference type="InParanoid" id="K1X3P2"/>
<organism evidence="2 3">
    <name type="scientific">Marssonina brunnea f. sp. multigermtubi (strain MB_m1)</name>
    <name type="common">Marssonina leaf spot fungus</name>
    <dbReference type="NCBI Taxonomy" id="1072389"/>
    <lineage>
        <taxon>Eukaryota</taxon>
        <taxon>Fungi</taxon>
        <taxon>Dikarya</taxon>
        <taxon>Ascomycota</taxon>
        <taxon>Pezizomycotina</taxon>
        <taxon>Leotiomycetes</taxon>
        <taxon>Helotiales</taxon>
        <taxon>Drepanopezizaceae</taxon>
        <taxon>Drepanopeziza</taxon>
    </lineage>
</organism>
<keyword evidence="1" id="KW-1133">Transmembrane helix</keyword>
<protein>
    <submittedName>
        <fullName evidence="2">Alpha-1,2 glucosyltransferase alg-10</fullName>
    </submittedName>
</protein>
<dbReference type="OrthoDB" id="2391627at2759"/>
<evidence type="ECO:0000313" key="3">
    <source>
        <dbReference type="Proteomes" id="UP000006753"/>
    </source>
</evidence>
<dbReference type="HOGENOM" id="CLU_1289177_0_0_1"/>
<sequence>MSGEFHPSTGITPPKMAPGYKTYKSPYGPKYKTNPNINGWTMKHATRLGMTLGAFGGVAGVFAVFFFAEIPKVRNDIMVKVPIIGPHFVKEIPPSDNVVEATSVAILSKGPESLNLLDFIPIHEYSTLMVHGSYNCGEHSSLFDGSRQQGIAETQTSSPTDLTKVLLLELKLTNINSPSNCHAPTGLGQGRKVGAKCGEEEMQVRYTVQKNRTL</sequence>
<accession>K1X3P2</accession>
<evidence type="ECO:0000256" key="1">
    <source>
        <dbReference type="SAM" id="Phobius"/>
    </source>
</evidence>
<dbReference type="InterPro" id="IPR019182">
    <property type="entry name" value="Cytochrome_b-c1_su10_fun"/>
</dbReference>
<dbReference type="GO" id="GO:0006122">
    <property type="term" value="P:mitochondrial electron transport, ubiquinol to cytochrome c"/>
    <property type="evidence" value="ECO:0007669"/>
    <property type="project" value="InterPro"/>
</dbReference>
<proteinExistence type="predicted"/>
<dbReference type="GO" id="GO:0005739">
    <property type="term" value="C:mitochondrion"/>
    <property type="evidence" value="ECO:0007669"/>
    <property type="project" value="GOC"/>
</dbReference>
<keyword evidence="1" id="KW-0812">Transmembrane</keyword>
<evidence type="ECO:0000313" key="2">
    <source>
        <dbReference type="EMBL" id="EKD15348.1"/>
    </source>
</evidence>
<dbReference type="PANTHER" id="PTHR28254">
    <property type="entry name" value="CYTOCHROME B-C1 COMPLEX SUBUNIT 10"/>
    <property type="match status" value="1"/>
</dbReference>
<dbReference type="eggNOG" id="ENOG502SBV5">
    <property type="taxonomic scope" value="Eukaryota"/>
</dbReference>
<keyword evidence="2" id="KW-0808">Transferase</keyword>